<feature type="chain" id="PRO_5004372613" description="Salivary secreted peptide" evidence="1">
    <location>
        <begin position="21"/>
        <end position="126"/>
    </location>
</feature>
<name>R4WQY5_RIPPE</name>
<evidence type="ECO:0000313" key="2">
    <source>
        <dbReference type="EMBL" id="BAN20277.1"/>
    </source>
</evidence>
<dbReference type="EMBL" id="AK417062">
    <property type="protein sequence ID" value="BAN20277.1"/>
    <property type="molecule type" value="mRNA"/>
</dbReference>
<dbReference type="Pfam" id="PF15868">
    <property type="entry name" value="MBF2"/>
    <property type="match status" value="1"/>
</dbReference>
<feature type="signal peptide" evidence="1">
    <location>
        <begin position="1"/>
        <end position="20"/>
    </location>
</feature>
<dbReference type="InterPro" id="IPR031734">
    <property type="entry name" value="MBF2"/>
</dbReference>
<proteinExistence type="evidence at transcript level"/>
<dbReference type="AlphaFoldDB" id="R4WQY5"/>
<accession>R4WQY5</accession>
<reference evidence="2" key="1">
    <citation type="journal article" date="2013" name="PLoS ONE">
        <title>Gene expression in gut symbiotic organ of stinkbug affected by extracellular bacterial symbiont.</title>
        <authorList>
            <person name="Futahashi R."/>
            <person name="Tanaka K."/>
            <person name="Tanahashi M."/>
            <person name="Nikoh N."/>
            <person name="Kikuchi Y."/>
            <person name="Lee B.L."/>
            <person name="Fukatsu T."/>
        </authorList>
    </citation>
    <scope>NUCLEOTIDE SEQUENCE</scope>
    <source>
        <tissue evidence="2">Midgut</tissue>
    </source>
</reference>
<keyword evidence="1" id="KW-0732">Signal</keyword>
<protein>
    <recommendedName>
        <fullName evidence="3">Salivary secreted peptide</fullName>
    </recommendedName>
</protein>
<evidence type="ECO:0008006" key="3">
    <source>
        <dbReference type="Google" id="ProtNLM"/>
    </source>
</evidence>
<organism evidence="2">
    <name type="scientific">Riptortus pedestris</name>
    <name type="common">Bean bug</name>
    <dbReference type="NCBI Taxonomy" id="329032"/>
    <lineage>
        <taxon>Eukaryota</taxon>
        <taxon>Metazoa</taxon>
        <taxon>Ecdysozoa</taxon>
        <taxon>Arthropoda</taxon>
        <taxon>Hexapoda</taxon>
        <taxon>Insecta</taxon>
        <taxon>Pterygota</taxon>
        <taxon>Neoptera</taxon>
        <taxon>Paraneoptera</taxon>
        <taxon>Hemiptera</taxon>
        <taxon>Heteroptera</taxon>
        <taxon>Panheteroptera</taxon>
        <taxon>Pentatomomorpha</taxon>
        <taxon>Coreoidea</taxon>
        <taxon>Alydidae</taxon>
        <taxon>Riptortus</taxon>
    </lineage>
</organism>
<sequence>MVSRQALLCVFACFLVNVAAQDYCPSDMQYNLVVGGSRPRLLVSDNVYQPTNVGSYPVPLFRTYNTGVYLGKGTIMAIEILSQSSSTATGGCVKIQGGGVGYWFVTLNFQAQPGHEINYRVNIYGN</sequence>
<evidence type="ECO:0000256" key="1">
    <source>
        <dbReference type="SAM" id="SignalP"/>
    </source>
</evidence>